<feature type="compositionally biased region" description="Basic and acidic residues" evidence="5">
    <location>
        <begin position="322"/>
        <end position="331"/>
    </location>
</feature>
<proteinExistence type="inferred from homology"/>
<dbReference type="PROSITE" id="PS51854">
    <property type="entry name" value="CSPG"/>
    <property type="match status" value="1"/>
</dbReference>
<dbReference type="Gene3D" id="3.40.50.200">
    <property type="entry name" value="Peptidase S8/S53 domain"/>
    <property type="match status" value="1"/>
</dbReference>
<evidence type="ECO:0000256" key="6">
    <source>
        <dbReference type="SAM" id="SignalP"/>
    </source>
</evidence>
<feature type="active site" description="Charge relay system" evidence="4">
    <location>
        <position position="365"/>
    </location>
</feature>
<feature type="active site" description="Charge relay system" evidence="4">
    <location>
        <position position="134"/>
    </location>
</feature>
<dbReference type="EMBL" id="JACRUN010000005">
    <property type="protein sequence ID" value="MBC5835088.1"/>
    <property type="molecule type" value="Genomic_DNA"/>
</dbReference>
<evidence type="ECO:0000256" key="4">
    <source>
        <dbReference type="PROSITE-ProRule" id="PRU01240"/>
    </source>
</evidence>
<feature type="region of interest" description="Disordered" evidence="5">
    <location>
        <begin position="311"/>
        <end position="348"/>
    </location>
</feature>
<evidence type="ECO:0000256" key="1">
    <source>
        <dbReference type="ARBA" id="ARBA00022670"/>
    </source>
</evidence>
<dbReference type="SUPFAM" id="SSF49265">
    <property type="entry name" value="Fibronectin type III"/>
    <property type="match status" value="1"/>
</dbReference>
<dbReference type="InterPro" id="IPR036116">
    <property type="entry name" value="FN3_sf"/>
</dbReference>
<dbReference type="Gene3D" id="2.60.40.10">
    <property type="entry name" value="Immunoglobulins"/>
    <property type="match status" value="1"/>
</dbReference>
<evidence type="ECO:0000259" key="7">
    <source>
        <dbReference type="PROSITE" id="PS51829"/>
    </source>
</evidence>
<accession>A0ABR7IZF4</accession>
<feature type="domain" description="P/Homo B" evidence="7">
    <location>
        <begin position="766"/>
        <end position="916"/>
    </location>
</feature>
<dbReference type="RefSeq" id="WP_166129395.1">
    <property type="nucleotide sequence ID" value="NZ_JAANOQ010000006.1"/>
</dbReference>
<gene>
    <name evidence="8" type="ORF">H8R27_09340</name>
</gene>
<dbReference type="CDD" id="cd04842">
    <property type="entry name" value="Peptidases_S8_Kp43_protease"/>
    <property type="match status" value="1"/>
</dbReference>
<dbReference type="Pfam" id="PF01483">
    <property type="entry name" value="P_proprotein"/>
    <property type="match status" value="1"/>
</dbReference>
<dbReference type="InterPro" id="IPR000209">
    <property type="entry name" value="Peptidase_S8/S53_dom"/>
</dbReference>
<dbReference type="PROSITE" id="PS51829">
    <property type="entry name" value="P_HOMO_B"/>
    <property type="match status" value="1"/>
</dbReference>
<dbReference type="NCBIfam" id="NF033708">
    <property type="entry name" value="T9SS_Cterm_ChiA"/>
    <property type="match status" value="1"/>
</dbReference>
<dbReference type="InterPro" id="IPR002884">
    <property type="entry name" value="P_dom"/>
</dbReference>
<organism evidence="8 9">
    <name type="scientific">Flavobacterium bernardetii</name>
    <dbReference type="NCBI Taxonomy" id="2813823"/>
    <lineage>
        <taxon>Bacteria</taxon>
        <taxon>Pseudomonadati</taxon>
        <taxon>Bacteroidota</taxon>
        <taxon>Flavobacteriia</taxon>
        <taxon>Flavobacteriales</taxon>
        <taxon>Flavobacteriaceae</taxon>
        <taxon>Flavobacterium</taxon>
    </lineage>
</organism>
<comment type="caution">
    <text evidence="8">The sequence shown here is derived from an EMBL/GenBank/DDBJ whole genome shotgun (WGS) entry which is preliminary data.</text>
</comment>
<dbReference type="Gene3D" id="2.60.120.260">
    <property type="entry name" value="Galactose-binding domain-like"/>
    <property type="match status" value="1"/>
</dbReference>
<dbReference type="InterPro" id="IPR013783">
    <property type="entry name" value="Ig-like_fold"/>
</dbReference>
<keyword evidence="2 4" id="KW-0378">Hydrolase</keyword>
<evidence type="ECO:0000313" key="8">
    <source>
        <dbReference type="EMBL" id="MBC5835088.1"/>
    </source>
</evidence>
<dbReference type="InterPro" id="IPR034058">
    <property type="entry name" value="TagA/B/C/D_pept_dom"/>
</dbReference>
<dbReference type="SUPFAM" id="SSF52743">
    <property type="entry name" value="Subtilisin-like"/>
    <property type="match status" value="1"/>
</dbReference>
<dbReference type="InterPro" id="IPR008979">
    <property type="entry name" value="Galactose-bd-like_sf"/>
</dbReference>
<feature type="active site" description="Charge relay system" evidence="4">
    <location>
        <position position="162"/>
    </location>
</feature>
<evidence type="ECO:0000256" key="5">
    <source>
        <dbReference type="SAM" id="MobiDB-lite"/>
    </source>
</evidence>
<evidence type="ECO:0000256" key="2">
    <source>
        <dbReference type="ARBA" id="ARBA00022801"/>
    </source>
</evidence>
<protein>
    <submittedName>
        <fullName evidence="8">S8 family serine peptidase</fullName>
    </submittedName>
</protein>
<reference evidence="8 9" key="1">
    <citation type="submission" date="2020-08" db="EMBL/GenBank/DDBJ databases">
        <title>Description of novel Flavobacterium F-408 isolate.</title>
        <authorList>
            <person name="Saticioglu I.B."/>
            <person name="Duman M."/>
            <person name="Altun S."/>
        </authorList>
    </citation>
    <scope>NUCLEOTIDE SEQUENCE [LARGE SCALE GENOMIC DNA]</scope>
    <source>
        <strain evidence="8 9">F-408</strain>
    </source>
</reference>
<dbReference type="InterPro" id="IPR023828">
    <property type="entry name" value="Peptidase_S8_Ser-AS"/>
</dbReference>
<evidence type="ECO:0000313" key="9">
    <source>
        <dbReference type="Proteomes" id="UP000605990"/>
    </source>
</evidence>
<sequence>MKITYSFFIKLTFFMLIAVVFNNGYAQTEKQVQEIIKDYDMAKANQLLQNVKQREFLQRKEVEAFAKKNNLPIYRENSKGNFDQLMYITPEGIPIYYSIDNAEAAISTRVPHLRSGGSLGLNLTGTGMVPRMWDGGPIHNHQEYTGRITMVDGTTRNANSFHAIHVMGTIIGSGVVANAKGMAPAATARSFDWDSDESEAITEAMNGMLVSNHSYGVPITNPSTGVNLPAWYMGSYVDDSYNWDVIAYTFPNYLPIMSAGNDGSNNGNATPTTTGYDKLNGNKNSKNILTIANGIDATFNVASPYAITAGGTVHSSSSQGPSDDRRIKPDVTGDGAGTGSGIYSAGNGSGTGGSTTQYATMLGTSMAAPNVTGTLTLIQQHANNVNGKFMRASTLKGLVCHTATDRGRPGPDANYGWGLVDARSSAESITNNGLTSWISEEELAQGQTIVKQFVATGGTTPLLGSICWTDVPDISKVNTTSTVNDAVADLTNDLDIRITQGASTFFPWRLTNVATANATRAGDNPVDNVERINVDTPTAATVYTVTITHKGVLADGPQKFALVVTGVTSNFTFKTLTDTQTKCSNTGNAVYPFSLTKIGGANVVMSSANVPAGATLGFSTNNFSATGTFDVTISNLAAVAAGSYTIDIIGNNGTETEIRKIFLTVFHPTFSSPTYTSPANGLIGVTTSTSLSWQNDANATGWDVQVSTSPTFSVLAFSGNVTTPSFNLTGLASQTIYYWRVRPKNSCATPAYETMRSFQTAIIDCTPASFVATNFSSGVINTTANSVATVPVSVTGGLTIGKVTVSVDISHTYVQDMTIRLTGPTSIGSPVVILQQEACGGQPDISCTYDDAGIAPACNVTSPAISGTIKTFESLSAFDGLLANGTWTLTVNDPYNGDGGSIDAFSLKICSKSAISPVPVLTSNTINVVATSTSVITSADLNATSTAQTDLQQTYTLLELPSLGNLKKNGTNLIVGNTFTQKDINDGIVSYTNTEVTTTSTTFKIDVKNASNGWVPSRTVTINIVPCGSVTTTWNGSAWTNGTPTKITAVTFSGNYTSTGNVEACSVVVNAGSNVTVNSGHTFILNGALTVNGTGTFTVNNNAGLRQIDAAVVNVGNIIVKRNSAAMVRLDYTAWSSPVSGQQLQSFSPSTLATRFYQYLFTGSTTPTAYQAVTATNNFVAGKGYMIRAANNWPVTATVFNGQFTGNPINGNVPQSIGIGYNLIGNPYASPIDARAFLSSNPTIGTLYFWTHTVAAVGSTYPQNNYASFTTLGGVAAAAGGAVPNGTIQTGQGFFINATAAGNANFFNTQRVNASVSTQFYKNSNEVSTIVETEKHRIWLNLNDATNSYNQILVGYTNDATNGFDNAIDGEVLEKSNTMLYNVINDAEFVIQGKGLPFVDTDEIPLGLKATLAGNYNISLENVDGLFTTQDIFLKDKATNSIHNIKATPYNFSTTEGVFNNRFVLVYKNALLSNESFESNESLMIFTKDEKLNISSSEKMESVSIFDLLGRNIYNKENVNDKSLIISSFLNKNQALIVKIKLANGQTIDKKIIY</sequence>
<feature type="signal peptide" evidence="6">
    <location>
        <begin position="1"/>
        <end position="26"/>
    </location>
</feature>
<keyword evidence="1 4" id="KW-0645">Protease</keyword>
<feature type="chain" id="PRO_5045440451" evidence="6">
    <location>
        <begin position="27"/>
        <end position="1554"/>
    </location>
</feature>
<keyword evidence="3 4" id="KW-0720">Serine protease</keyword>
<comment type="similarity">
    <text evidence="4">Belongs to the peptidase S8 family.</text>
</comment>
<evidence type="ECO:0000256" key="3">
    <source>
        <dbReference type="ARBA" id="ARBA00022825"/>
    </source>
</evidence>
<dbReference type="PROSITE" id="PS51892">
    <property type="entry name" value="SUBTILASE"/>
    <property type="match status" value="1"/>
</dbReference>
<dbReference type="Pfam" id="PF00082">
    <property type="entry name" value="Peptidase_S8"/>
    <property type="match status" value="1"/>
</dbReference>
<dbReference type="Pfam" id="PF16184">
    <property type="entry name" value="Cadherin_3"/>
    <property type="match status" value="1"/>
</dbReference>
<dbReference type="SUPFAM" id="SSF49785">
    <property type="entry name" value="Galactose-binding domain-like"/>
    <property type="match status" value="2"/>
</dbReference>
<dbReference type="InterPro" id="IPR039005">
    <property type="entry name" value="CSPG_rpt"/>
</dbReference>
<dbReference type="Gene3D" id="2.60.120.380">
    <property type="match status" value="1"/>
</dbReference>
<dbReference type="PROSITE" id="PS00138">
    <property type="entry name" value="SUBTILASE_SER"/>
    <property type="match status" value="1"/>
</dbReference>
<dbReference type="Proteomes" id="UP000605990">
    <property type="component" value="Unassembled WGS sequence"/>
</dbReference>
<keyword evidence="9" id="KW-1185">Reference proteome</keyword>
<dbReference type="InterPro" id="IPR036852">
    <property type="entry name" value="Peptidase_S8/S53_dom_sf"/>
</dbReference>
<keyword evidence="6" id="KW-0732">Signal</keyword>
<name>A0ABR7IZF4_9FLAO</name>